<proteinExistence type="predicted"/>
<name>K0J7U2_AMPXN</name>
<keyword evidence="3" id="KW-1185">Reference proteome</keyword>
<keyword evidence="1" id="KW-1133">Transmembrane helix</keyword>
<evidence type="ECO:0000313" key="2">
    <source>
        <dbReference type="EMBL" id="BAM47963.1"/>
    </source>
</evidence>
<reference evidence="2 3" key="1">
    <citation type="submission" date="2011-01" db="EMBL/GenBank/DDBJ databases">
        <title>Whole genome sequence of Amphibacillus xylinus NBRC 15112.</title>
        <authorList>
            <person name="Nakazawa H."/>
            <person name="Katano Y."/>
            <person name="Nakamura S."/>
            <person name="Sasagawa M."/>
            <person name="Fukada J."/>
            <person name="Arai T."/>
            <person name="Sasakura N."/>
            <person name="Mochizuki D."/>
            <person name="Hosoyama A."/>
            <person name="Harada K."/>
            <person name="Horikawa H."/>
            <person name="Kato Y."/>
            <person name="Harada T."/>
            <person name="Sasaki K."/>
            <person name="Sekiguchi M."/>
            <person name="Hodoyama M."/>
            <person name="Nishiko R."/>
            <person name="Narita H."/>
            <person name="Hanamaki A."/>
            <person name="Hata C."/>
            <person name="Konno Y."/>
            <person name="Niimura Y."/>
            <person name="Yamazaki S."/>
            <person name="Fujita N."/>
        </authorList>
    </citation>
    <scope>NUCLEOTIDE SEQUENCE [LARGE SCALE GENOMIC DNA]</scope>
    <source>
        <strain evidence="3">ATCC 51415 / DSM 6626 / JCM 7361 / LMG 17667 / NBRC 15112 / Ep01</strain>
    </source>
</reference>
<gene>
    <name evidence="2" type="ordered locus">AXY_18310</name>
</gene>
<feature type="transmembrane region" description="Helical" evidence="1">
    <location>
        <begin position="30"/>
        <end position="51"/>
    </location>
</feature>
<protein>
    <submittedName>
        <fullName evidence="2">Uncharacterized protein</fullName>
    </submittedName>
</protein>
<dbReference type="STRING" id="698758.AXY_18310"/>
<dbReference type="KEGG" id="axl:AXY_18310"/>
<dbReference type="Proteomes" id="UP000006294">
    <property type="component" value="Chromosome"/>
</dbReference>
<accession>K0J7U2</accession>
<organism evidence="2 3">
    <name type="scientific">Amphibacillus xylanus (strain ATCC 51415 / DSM 6626 / JCM 7361 / LMG 17667 / NBRC 15112 / Ep01)</name>
    <dbReference type="NCBI Taxonomy" id="698758"/>
    <lineage>
        <taxon>Bacteria</taxon>
        <taxon>Bacillati</taxon>
        <taxon>Bacillota</taxon>
        <taxon>Bacilli</taxon>
        <taxon>Bacillales</taxon>
        <taxon>Bacillaceae</taxon>
        <taxon>Amphibacillus</taxon>
    </lineage>
</organism>
<feature type="transmembrane region" description="Helical" evidence="1">
    <location>
        <begin position="5"/>
        <end position="24"/>
    </location>
</feature>
<dbReference type="EMBL" id="AP012050">
    <property type="protein sequence ID" value="BAM47963.1"/>
    <property type="molecule type" value="Genomic_DNA"/>
</dbReference>
<dbReference type="AlphaFoldDB" id="K0J7U2"/>
<dbReference type="HOGENOM" id="CLU_2857779_0_0_9"/>
<keyword evidence="1" id="KW-0812">Transmembrane</keyword>
<sequence length="66" mass="7287">MGFIIIVVVILFGLTTFPIGGLFAEHVSEFLALVATIAINLFLSTVLFLLYNIQDYLKQLVGNKRG</sequence>
<evidence type="ECO:0000256" key="1">
    <source>
        <dbReference type="SAM" id="Phobius"/>
    </source>
</evidence>
<evidence type="ECO:0000313" key="3">
    <source>
        <dbReference type="Proteomes" id="UP000006294"/>
    </source>
</evidence>
<keyword evidence="1" id="KW-0472">Membrane</keyword>